<evidence type="ECO:0000313" key="3">
    <source>
        <dbReference type="Proteomes" id="UP000614350"/>
    </source>
</evidence>
<dbReference type="Proteomes" id="UP000614350">
    <property type="component" value="Unassembled WGS sequence"/>
</dbReference>
<evidence type="ECO:0000313" key="2">
    <source>
        <dbReference type="EMBL" id="KAF7403005.1"/>
    </source>
</evidence>
<protein>
    <submittedName>
        <fullName evidence="2">Uncharacterized protein</fullName>
    </submittedName>
</protein>
<gene>
    <name evidence="2" type="ORF">HZH66_005272</name>
</gene>
<feature type="compositionally biased region" description="Gly residues" evidence="1">
    <location>
        <begin position="58"/>
        <end position="68"/>
    </location>
</feature>
<reference evidence="2" key="1">
    <citation type="journal article" date="2020" name="G3 (Bethesda)">
        <title>High-Quality Assemblies for Three Invasive Social Wasps from the &lt;i&gt;Vespula&lt;/i&gt; Genus.</title>
        <authorList>
            <person name="Harrop T.W.R."/>
            <person name="Guhlin J."/>
            <person name="McLaughlin G.M."/>
            <person name="Permina E."/>
            <person name="Stockwell P."/>
            <person name="Gilligan J."/>
            <person name="Le Lec M.F."/>
            <person name="Gruber M.A.M."/>
            <person name="Quinn O."/>
            <person name="Lovegrove M."/>
            <person name="Duncan E.J."/>
            <person name="Remnant E.J."/>
            <person name="Van Eeckhoven J."/>
            <person name="Graham B."/>
            <person name="Knapp R.A."/>
            <person name="Langford K.W."/>
            <person name="Kronenberg Z."/>
            <person name="Press M.O."/>
            <person name="Eacker S.M."/>
            <person name="Wilson-Rankin E.E."/>
            <person name="Purcell J."/>
            <person name="Lester P.J."/>
            <person name="Dearden P.K."/>
        </authorList>
    </citation>
    <scope>NUCLEOTIDE SEQUENCE</scope>
    <source>
        <strain evidence="2">Marl-1</strain>
    </source>
</reference>
<keyword evidence="3" id="KW-1185">Reference proteome</keyword>
<proteinExistence type="predicted"/>
<name>A0A834NAN9_VESVU</name>
<accession>A0A834NAN9</accession>
<feature type="compositionally biased region" description="Gly residues" evidence="1">
    <location>
        <begin position="83"/>
        <end position="94"/>
    </location>
</feature>
<dbReference type="EMBL" id="JACSEA010000004">
    <property type="protein sequence ID" value="KAF7403005.1"/>
    <property type="molecule type" value="Genomic_DNA"/>
</dbReference>
<organism evidence="2 3">
    <name type="scientific">Vespula vulgaris</name>
    <name type="common">Yellow jacket</name>
    <name type="synonym">Wasp</name>
    <dbReference type="NCBI Taxonomy" id="7454"/>
    <lineage>
        <taxon>Eukaryota</taxon>
        <taxon>Metazoa</taxon>
        <taxon>Ecdysozoa</taxon>
        <taxon>Arthropoda</taxon>
        <taxon>Hexapoda</taxon>
        <taxon>Insecta</taxon>
        <taxon>Pterygota</taxon>
        <taxon>Neoptera</taxon>
        <taxon>Endopterygota</taxon>
        <taxon>Hymenoptera</taxon>
        <taxon>Apocrita</taxon>
        <taxon>Aculeata</taxon>
        <taxon>Vespoidea</taxon>
        <taxon>Vespidae</taxon>
        <taxon>Vespinae</taxon>
        <taxon>Vespula</taxon>
    </lineage>
</organism>
<feature type="region of interest" description="Disordered" evidence="1">
    <location>
        <begin position="49"/>
        <end position="104"/>
    </location>
</feature>
<comment type="caution">
    <text evidence="2">The sequence shown here is derived from an EMBL/GenBank/DDBJ whole genome shotgun (WGS) entry which is preliminary data.</text>
</comment>
<evidence type="ECO:0000256" key="1">
    <source>
        <dbReference type="SAM" id="MobiDB-lite"/>
    </source>
</evidence>
<feature type="compositionally biased region" description="Acidic residues" evidence="1">
    <location>
        <begin position="69"/>
        <end position="82"/>
    </location>
</feature>
<dbReference type="AlphaFoldDB" id="A0A834NAN9"/>
<sequence>MDRNNECLMMALPRPLAGPRETIQRLVNPTGDRRIDAVQIVSIEFRIPSRATGAVGDSVGGDGNGGDGDGNDGDGSDGDGDGGGDGGGGGGSGGASLATRVSGI</sequence>